<evidence type="ECO:0000313" key="4">
    <source>
        <dbReference type="EMBL" id="RFC62332.1"/>
    </source>
</evidence>
<evidence type="ECO:0000259" key="2">
    <source>
        <dbReference type="Pfam" id="PF05233"/>
    </source>
</evidence>
<gene>
    <name evidence="4" type="primary">phaR</name>
    <name evidence="4" type="ORF">DYI37_15975</name>
</gene>
<dbReference type="NCBIfam" id="TIGR01848">
    <property type="entry name" value="PHA_reg_PhaR"/>
    <property type="match status" value="1"/>
</dbReference>
<dbReference type="Proteomes" id="UP000264310">
    <property type="component" value="Unassembled WGS sequence"/>
</dbReference>
<dbReference type="InterPro" id="IPR012909">
    <property type="entry name" value="PHA_DNA-bd_N"/>
</dbReference>
<feature type="domain" description="PHA accumulation regulator DNA-binding N-terminal" evidence="3">
    <location>
        <begin position="9"/>
        <end position="68"/>
    </location>
</feature>
<evidence type="ECO:0000313" key="5">
    <source>
        <dbReference type="Proteomes" id="UP000264310"/>
    </source>
</evidence>
<dbReference type="AlphaFoldDB" id="A0A371WZD1"/>
<name>A0A371WZD1_9HYPH</name>
<dbReference type="GO" id="GO:0006355">
    <property type="term" value="P:regulation of DNA-templated transcription"/>
    <property type="evidence" value="ECO:0007669"/>
    <property type="project" value="InterPro"/>
</dbReference>
<feature type="region of interest" description="Disordered" evidence="1">
    <location>
        <begin position="152"/>
        <end position="193"/>
    </location>
</feature>
<feature type="domain" description="PHB accumulation regulatory" evidence="2">
    <location>
        <begin position="74"/>
        <end position="113"/>
    </location>
</feature>
<proteinExistence type="predicted"/>
<dbReference type="InterPro" id="IPR007897">
    <property type="entry name" value="PHB_accumulat"/>
</dbReference>
<evidence type="ECO:0000256" key="1">
    <source>
        <dbReference type="SAM" id="MobiDB-lite"/>
    </source>
</evidence>
<dbReference type="Pfam" id="PF05233">
    <property type="entry name" value="PHB_acc"/>
    <property type="match status" value="1"/>
</dbReference>
<sequence>MAKQSDVTVIKKYANRRLYNTGTSQYVTLDNLATMIKNNEEFTVQDAKSGDDITHSVLTQIIFEQESKTGQALMPTAFLRQLIGFYGDQMQMVVPSYLEQSMSSLAREQERFRETMKSAVGRSPMELMEAQVRANTEMFRKAMSMFNPFVHESAKEGQDSRPGPSENQHDELESMRRQLAEMQDKIDKLTPKG</sequence>
<dbReference type="Pfam" id="PF07879">
    <property type="entry name" value="PHB_acc_N"/>
    <property type="match status" value="1"/>
</dbReference>
<evidence type="ECO:0000259" key="3">
    <source>
        <dbReference type="Pfam" id="PF07879"/>
    </source>
</evidence>
<accession>A0A371WZD1</accession>
<dbReference type="RefSeq" id="WP_116684273.1">
    <property type="nucleotide sequence ID" value="NZ_QURL01000007.1"/>
</dbReference>
<reference evidence="4 5" key="1">
    <citation type="submission" date="2018-08" db="EMBL/GenBank/DDBJ databases">
        <title>Fulvimarina sp. 85, whole genome shotgun sequence.</title>
        <authorList>
            <person name="Tuo L."/>
        </authorList>
    </citation>
    <scope>NUCLEOTIDE SEQUENCE [LARGE SCALE GENOMIC DNA]</scope>
    <source>
        <strain evidence="4 5">85</strain>
    </source>
</reference>
<protein>
    <submittedName>
        <fullName evidence="4">Polyhydroxyalkanoate synthesis repressor PhaR</fullName>
    </submittedName>
</protein>
<dbReference type="EMBL" id="QURL01000007">
    <property type="protein sequence ID" value="RFC62332.1"/>
    <property type="molecule type" value="Genomic_DNA"/>
</dbReference>
<feature type="compositionally biased region" description="Basic and acidic residues" evidence="1">
    <location>
        <begin position="167"/>
        <end position="193"/>
    </location>
</feature>
<organism evidence="4 5">
    <name type="scientific">Fulvimarina endophytica</name>
    <dbReference type="NCBI Taxonomy" id="2293836"/>
    <lineage>
        <taxon>Bacteria</taxon>
        <taxon>Pseudomonadati</taxon>
        <taxon>Pseudomonadota</taxon>
        <taxon>Alphaproteobacteria</taxon>
        <taxon>Hyphomicrobiales</taxon>
        <taxon>Aurantimonadaceae</taxon>
        <taxon>Fulvimarina</taxon>
    </lineage>
</organism>
<comment type="caution">
    <text evidence="4">The sequence shown here is derived from an EMBL/GenBank/DDBJ whole genome shotgun (WGS) entry which is preliminary data.</text>
</comment>
<dbReference type="InterPro" id="IPR010134">
    <property type="entry name" value="PHA_reg_PhaR"/>
</dbReference>
<dbReference type="OrthoDB" id="9795345at2"/>
<keyword evidence="5" id="KW-1185">Reference proteome</keyword>